<dbReference type="RefSeq" id="WP_239119570.1">
    <property type="nucleotide sequence ID" value="NZ_BOOR01000064.1"/>
</dbReference>
<dbReference type="GO" id="GO:0000155">
    <property type="term" value="F:phosphorelay sensor kinase activity"/>
    <property type="evidence" value="ECO:0007669"/>
    <property type="project" value="InterPro"/>
</dbReference>
<comment type="caution">
    <text evidence="13">The sequence shown here is derived from an EMBL/GenBank/DDBJ whole genome shotgun (WGS) entry which is preliminary data.</text>
</comment>
<dbReference type="InterPro" id="IPR050428">
    <property type="entry name" value="TCS_sensor_his_kinase"/>
</dbReference>
<dbReference type="SMART" id="SM00387">
    <property type="entry name" value="HATPase_c"/>
    <property type="match status" value="1"/>
</dbReference>
<dbReference type="InterPro" id="IPR004358">
    <property type="entry name" value="Sig_transdc_His_kin-like_C"/>
</dbReference>
<dbReference type="PRINTS" id="PR00344">
    <property type="entry name" value="BCTRLSENSOR"/>
</dbReference>
<evidence type="ECO:0000256" key="3">
    <source>
        <dbReference type="ARBA" id="ARBA00012438"/>
    </source>
</evidence>
<evidence type="ECO:0000256" key="7">
    <source>
        <dbReference type="ARBA" id="ARBA00022777"/>
    </source>
</evidence>
<evidence type="ECO:0000256" key="9">
    <source>
        <dbReference type="ARBA" id="ARBA00023012"/>
    </source>
</evidence>
<protein>
    <recommendedName>
        <fullName evidence="3">histidine kinase</fullName>
        <ecNumber evidence="3">2.7.13.3</ecNumber>
    </recommendedName>
</protein>
<dbReference type="SMART" id="SM00388">
    <property type="entry name" value="HisKA"/>
    <property type="match status" value="1"/>
</dbReference>
<dbReference type="SUPFAM" id="SSF55874">
    <property type="entry name" value="ATPase domain of HSP90 chaperone/DNA topoisomerase II/histidine kinase"/>
    <property type="match status" value="1"/>
</dbReference>
<dbReference type="InterPro" id="IPR036097">
    <property type="entry name" value="HisK_dim/P_sf"/>
</dbReference>
<dbReference type="InterPro" id="IPR003661">
    <property type="entry name" value="HisK_dim/P_dom"/>
</dbReference>
<dbReference type="Gene3D" id="3.30.565.10">
    <property type="entry name" value="Histidine kinase-like ATPase, C-terminal domain"/>
    <property type="match status" value="1"/>
</dbReference>
<dbReference type="Gene3D" id="1.10.287.130">
    <property type="match status" value="1"/>
</dbReference>
<keyword evidence="9" id="KW-0902">Two-component regulatory system</keyword>
<evidence type="ECO:0000313" key="13">
    <source>
        <dbReference type="EMBL" id="GII58444.1"/>
    </source>
</evidence>
<keyword evidence="4" id="KW-0597">Phosphoprotein</keyword>
<keyword evidence="5" id="KW-0808">Transferase</keyword>
<dbReference type="AlphaFoldDB" id="A0A8J3Y0A9"/>
<evidence type="ECO:0000256" key="6">
    <source>
        <dbReference type="ARBA" id="ARBA00022692"/>
    </source>
</evidence>
<reference evidence="13" key="1">
    <citation type="submission" date="2021-01" db="EMBL/GenBank/DDBJ databases">
        <title>Whole genome shotgun sequence of Planotetraspora thailandica NBRC 104271.</title>
        <authorList>
            <person name="Komaki H."/>
            <person name="Tamura T."/>
        </authorList>
    </citation>
    <scope>NUCLEOTIDE SEQUENCE</scope>
    <source>
        <strain evidence="13">NBRC 104271</strain>
    </source>
</reference>
<dbReference type="GO" id="GO:0005886">
    <property type="term" value="C:plasma membrane"/>
    <property type="evidence" value="ECO:0007669"/>
    <property type="project" value="UniProtKB-SubCell"/>
</dbReference>
<comment type="subcellular location">
    <subcellularLocation>
        <location evidence="2">Cell membrane</location>
    </subcellularLocation>
</comment>
<dbReference type="PANTHER" id="PTHR45436:SF5">
    <property type="entry name" value="SENSOR HISTIDINE KINASE TRCS"/>
    <property type="match status" value="1"/>
</dbReference>
<gene>
    <name evidence="13" type="ORF">Pth03_68330</name>
</gene>
<evidence type="ECO:0000256" key="1">
    <source>
        <dbReference type="ARBA" id="ARBA00000085"/>
    </source>
</evidence>
<sequence>MPWDGLASEAPASRGPREGDDAQPVPAQQLQFAADASHELRTPLAGLRLQLEEALLHFDQTDVPALLTALLRDVDRLETITADLLLLTRVAAGSTAEERETVDLAETVRAEVSRRASGHEVRLRLEPGVTVDGVRCQLDRLLANLLDNAHRHARTTVEVRVRRDGDVAELSVIDDGAGVAVADRERIFRRFSRLDAHRARECGGTGLGLAIAHDIALSHKGTLCVEDPAGGGVSFVLRLPLADSPECTTTWWERLRQKPVTDTWILNDRGGSVAACRPPGGIASALVQASQVTRSAEAV</sequence>
<evidence type="ECO:0000256" key="2">
    <source>
        <dbReference type="ARBA" id="ARBA00004236"/>
    </source>
</evidence>
<accession>A0A8J3Y0A9</accession>
<dbReference type="CDD" id="cd00082">
    <property type="entry name" value="HisKA"/>
    <property type="match status" value="1"/>
</dbReference>
<dbReference type="EMBL" id="BOOR01000064">
    <property type="protein sequence ID" value="GII58444.1"/>
    <property type="molecule type" value="Genomic_DNA"/>
</dbReference>
<evidence type="ECO:0000256" key="8">
    <source>
        <dbReference type="ARBA" id="ARBA00022989"/>
    </source>
</evidence>
<keyword evidence="8" id="KW-1133">Transmembrane helix</keyword>
<dbReference type="EC" id="2.7.13.3" evidence="3"/>
<keyword evidence="14" id="KW-1185">Reference proteome</keyword>
<evidence type="ECO:0000256" key="5">
    <source>
        <dbReference type="ARBA" id="ARBA00022679"/>
    </source>
</evidence>
<dbReference type="Pfam" id="PF00512">
    <property type="entry name" value="HisKA"/>
    <property type="match status" value="1"/>
</dbReference>
<dbReference type="InterPro" id="IPR005467">
    <property type="entry name" value="His_kinase_dom"/>
</dbReference>
<feature type="domain" description="Histidine kinase" evidence="12">
    <location>
        <begin position="35"/>
        <end position="243"/>
    </location>
</feature>
<dbReference type="SUPFAM" id="SSF47384">
    <property type="entry name" value="Homodimeric domain of signal transducing histidine kinase"/>
    <property type="match status" value="1"/>
</dbReference>
<organism evidence="13 14">
    <name type="scientific">Planotetraspora thailandica</name>
    <dbReference type="NCBI Taxonomy" id="487172"/>
    <lineage>
        <taxon>Bacteria</taxon>
        <taxon>Bacillati</taxon>
        <taxon>Actinomycetota</taxon>
        <taxon>Actinomycetes</taxon>
        <taxon>Streptosporangiales</taxon>
        <taxon>Streptosporangiaceae</taxon>
        <taxon>Planotetraspora</taxon>
    </lineage>
</organism>
<name>A0A8J3Y0A9_9ACTN</name>
<dbReference type="Pfam" id="PF02518">
    <property type="entry name" value="HATPase_c"/>
    <property type="match status" value="1"/>
</dbReference>
<dbReference type="InterPro" id="IPR036890">
    <property type="entry name" value="HATPase_C_sf"/>
</dbReference>
<feature type="region of interest" description="Disordered" evidence="11">
    <location>
        <begin position="1"/>
        <end position="23"/>
    </location>
</feature>
<dbReference type="PANTHER" id="PTHR45436">
    <property type="entry name" value="SENSOR HISTIDINE KINASE YKOH"/>
    <property type="match status" value="1"/>
</dbReference>
<dbReference type="InterPro" id="IPR003594">
    <property type="entry name" value="HATPase_dom"/>
</dbReference>
<dbReference type="Proteomes" id="UP000605992">
    <property type="component" value="Unassembled WGS sequence"/>
</dbReference>
<keyword evidence="6" id="KW-0812">Transmembrane</keyword>
<evidence type="ECO:0000256" key="11">
    <source>
        <dbReference type="SAM" id="MobiDB-lite"/>
    </source>
</evidence>
<evidence type="ECO:0000256" key="10">
    <source>
        <dbReference type="ARBA" id="ARBA00023136"/>
    </source>
</evidence>
<evidence type="ECO:0000256" key="4">
    <source>
        <dbReference type="ARBA" id="ARBA00022553"/>
    </source>
</evidence>
<keyword evidence="10" id="KW-0472">Membrane</keyword>
<comment type="catalytic activity">
    <reaction evidence="1">
        <text>ATP + protein L-histidine = ADP + protein N-phospho-L-histidine.</text>
        <dbReference type="EC" id="2.7.13.3"/>
    </reaction>
</comment>
<evidence type="ECO:0000259" key="12">
    <source>
        <dbReference type="PROSITE" id="PS50109"/>
    </source>
</evidence>
<dbReference type="PROSITE" id="PS50109">
    <property type="entry name" value="HIS_KIN"/>
    <property type="match status" value="1"/>
</dbReference>
<proteinExistence type="predicted"/>
<keyword evidence="7" id="KW-0418">Kinase</keyword>
<evidence type="ECO:0000313" key="14">
    <source>
        <dbReference type="Proteomes" id="UP000605992"/>
    </source>
</evidence>